<keyword evidence="2" id="KW-1185">Reference proteome</keyword>
<protein>
    <submittedName>
        <fullName evidence="1">Uncharacterized protein</fullName>
    </submittedName>
</protein>
<name>A0A1D1W4P3_RAMVA</name>
<accession>A0A1D1W4P3</accession>
<dbReference type="AlphaFoldDB" id="A0A1D1W4P3"/>
<comment type="caution">
    <text evidence="1">The sequence shown here is derived from an EMBL/GenBank/DDBJ whole genome shotgun (WGS) entry which is preliminary data.</text>
</comment>
<evidence type="ECO:0000313" key="1">
    <source>
        <dbReference type="EMBL" id="GAV07753.1"/>
    </source>
</evidence>
<sequence>LALSHKNVLVRQVKRMATSKLLSASQVLALQLSRIGHKNALKTPTTNSSQMFSR</sequence>
<gene>
    <name evidence="1" type="primary">RvY_17559-1</name>
    <name evidence="1" type="synonym">RvY_17559.1</name>
    <name evidence="1" type="ORF">RvY_17559</name>
</gene>
<organism evidence="1 2">
    <name type="scientific">Ramazzottius varieornatus</name>
    <name type="common">Water bear</name>
    <name type="synonym">Tardigrade</name>
    <dbReference type="NCBI Taxonomy" id="947166"/>
    <lineage>
        <taxon>Eukaryota</taxon>
        <taxon>Metazoa</taxon>
        <taxon>Ecdysozoa</taxon>
        <taxon>Tardigrada</taxon>
        <taxon>Eutardigrada</taxon>
        <taxon>Parachela</taxon>
        <taxon>Hypsibioidea</taxon>
        <taxon>Ramazzottiidae</taxon>
        <taxon>Ramazzottius</taxon>
    </lineage>
</organism>
<evidence type="ECO:0000313" key="2">
    <source>
        <dbReference type="Proteomes" id="UP000186922"/>
    </source>
</evidence>
<proteinExistence type="predicted"/>
<dbReference type="EMBL" id="BDGG01000015">
    <property type="protein sequence ID" value="GAV07753.1"/>
    <property type="molecule type" value="Genomic_DNA"/>
</dbReference>
<reference evidence="1 2" key="1">
    <citation type="journal article" date="2016" name="Nat. Commun.">
        <title>Extremotolerant tardigrade genome and improved radiotolerance of human cultured cells by tardigrade-unique protein.</title>
        <authorList>
            <person name="Hashimoto T."/>
            <person name="Horikawa D.D."/>
            <person name="Saito Y."/>
            <person name="Kuwahara H."/>
            <person name="Kozuka-Hata H."/>
            <person name="Shin-I T."/>
            <person name="Minakuchi Y."/>
            <person name="Ohishi K."/>
            <person name="Motoyama A."/>
            <person name="Aizu T."/>
            <person name="Enomoto A."/>
            <person name="Kondo K."/>
            <person name="Tanaka S."/>
            <person name="Hara Y."/>
            <person name="Koshikawa S."/>
            <person name="Sagara H."/>
            <person name="Miura T."/>
            <person name="Yokobori S."/>
            <person name="Miyagawa K."/>
            <person name="Suzuki Y."/>
            <person name="Kubo T."/>
            <person name="Oyama M."/>
            <person name="Kohara Y."/>
            <person name="Fujiyama A."/>
            <person name="Arakawa K."/>
            <person name="Katayama T."/>
            <person name="Toyoda A."/>
            <person name="Kunieda T."/>
        </authorList>
    </citation>
    <scope>NUCLEOTIDE SEQUENCE [LARGE SCALE GENOMIC DNA]</scope>
    <source>
        <strain evidence="1 2">YOKOZUNA-1</strain>
    </source>
</reference>
<dbReference type="Proteomes" id="UP000186922">
    <property type="component" value="Unassembled WGS sequence"/>
</dbReference>
<feature type="non-terminal residue" evidence="1">
    <location>
        <position position="1"/>
    </location>
</feature>